<evidence type="ECO:0000256" key="6">
    <source>
        <dbReference type="SAM" id="Phobius"/>
    </source>
</evidence>
<dbReference type="EMBL" id="SNZR01000016">
    <property type="protein sequence ID" value="TDR87261.1"/>
    <property type="molecule type" value="Genomic_DNA"/>
</dbReference>
<proteinExistence type="inferred from homology"/>
<evidence type="ECO:0000256" key="3">
    <source>
        <dbReference type="ARBA" id="ARBA00022692"/>
    </source>
</evidence>
<comment type="subcellular location">
    <subcellularLocation>
        <location evidence="1">Membrane</location>
        <topology evidence="1">Multi-pass membrane protein</topology>
    </subcellularLocation>
</comment>
<dbReference type="PANTHER" id="PTHR21716:SF61">
    <property type="entry name" value="BLR8064 PROTEIN"/>
    <property type="match status" value="1"/>
</dbReference>
<evidence type="ECO:0000313" key="7">
    <source>
        <dbReference type="EMBL" id="TDR87261.1"/>
    </source>
</evidence>
<feature type="transmembrane region" description="Helical" evidence="6">
    <location>
        <begin position="252"/>
        <end position="280"/>
    </location>
</feature>
<evidence type="ECO:0000256" key="1">
    <source>
        <dbReference type="ARBA" id="ARBA00004141"/>
    </source>
</evidence>
<dbReference type="Pfam" id="PF01594">
    <property type="entry name" value="AI-2E_transport"/>
    <property type="match status" value="1"/>
</dbReference>
<dbReference type="AlphaFoldDB" id="A0A4R7BPG7"/>
<feature type="transmembrane region" description="Helical" evidence="6">
    <location>
        <begin position="287"/>
        <end position="306"/>
    </location>
</feature>
<protein>
    <submittedName>
        <fullName evidence="7">Putative PurR-regulated permease PerM</fullName>
    </submittedName>
</protein>
<evidence type="ECO:0000256" key="4">
    <source>
        <dbReference type="ARBA" id="ARBA00022989"/>
    </source>
</evidence>
<feature type="transmembrane region" description="Helical" evidence="6">
    <location>
        <begin position="318"/>
        <end position="340"/>
    </location>
</feature>
<gene>
    <name evidence="7" type="ORF">EV668_4341</name>
</gene>
<feature type="transmembrane region" description="Helical" evidence="6">
    <location>
        <begin position="225"/>
        <end position="246"/>
    </location>
</feature>
<feature type="transmembrane region" description="Helical" evidence="6">
    <location>
        <begin position="170"/>
        <end position="188"/>
    </location>
</feature>
<feature type="transmembrane region" description="Helical" evidence="6">
    <location>
        <begin position="21"/>
        <end position="38"/>
    </location>
</feature>
<dbReference type="PANTHER" id="PTHR21716">
    <property type="entry name" value="TRANSMEMBRANE PROTEIN"/>
    <property type="match status" value="1"/>
</dbReference>
<keyword evidence="5 6" id="KW-0472">Membrane</keyword>
<evidence type="ECO:0000256" key="2">
    <source>
        <dbReference type="ARBA" id="ARBA00009773"/>
    </source>
</evidence>
<comment type="caution">
    <text evidence="7">The sequence shown here is derived from an EMBL/GenBank/DDBJ whole genome shotgun (WGS) entry which is preliminary data.</text>
</comment>
<reference evidence="7 8" key="1">
    <citation type="submission" date="2019-03" db="EMBL/GenBank/DDBJ databases">
        <title>Genomic Encyclopedia of Type Strains, Phase IV (KMG-IV): sequencing the most valuable type-strain genomes for metagenomic binning, comparative biology and taxonomic classification.</title>
        <authorList>
            <person name="Goeker M."/>
        </authorList>
    </citation>
    <scope>NUCLEOTIDE SEQUENCE [LARGE SCALE GENOMIC DNA]</scope>
    <source>
        <strain evidence="7 8">DSM 25903</strain>
    </source>
</reference>
<evidence type="ECO:0000256" key="5">
    <source>
        <dbReference type="ARBA" id="ARBA00023136"/>
    </source>
</evidence>
<feature type="transmembrane region" description="Helical" evidence="6">
    <location>
        <begin position="44"/>
        <end position="62"/>
    </location>
</feature>
<evidence type="ECO:0000313" key="8">
    <source>
        <dbReference type="Proteomes" id="UP000295122"/>
    </source>
</evidence>
<comment type="similarity">
    <text evidence="2">Belongs to the autoinducer-2 exporter (AI-2E) (TC 2.A.86) family.</text>
</comment>
<keyword evidence="8" id="KW-1185">Reference proteome</keyword>
<keyword evidence="4 6" id="KW-1133">Transmembrane helix</keyword>
<keyword evidence="3 6" id="KW-0812">Transmembrane</keyword>
<dbReference type="InterPro" id="IPR002549">
    <property type="entry name" value="AI-2E-like"/>
</dbReference>
<name>A0A4R7BPG7_9HYPH</name>
<sequence length="375" mass="39410">MSEPKAFETMPHDPPSPAQRRTFIVLCLLLLVAGLWTIRSFLPALGWAAILAVATWPLYARVRAMYPPRGHDILWPLVFSVAAALLVLVPLAAAGIQVAREAHTVLSLVEEARRSGLPPPPWLGDLPLLGPAALSWWTENLASGAAASGLIERFNHDAVAGLSRSLGGQLLHRSIVFGFTILTLFFLYRDGLWLLDALRRASERAIGPHGERIGRQMIASIHGTVDGLVLVGIGEGILIGIAYWFAGVPHPALFGAATAIAAMIPFGAAAVFCAAALLVLADGSVGAAVAIVAVGSIVVFVADHAVRPALIGGATKLPFLWVLIGILGGVETFGLLGLFLGPALMASLHLLWRDWIAGPADEVPAPPSSASAARR</sequence>
<dbReference type="Proteomes" id="UP000295122">
    <property type="component" value="Unassembled WGS sequence"/>
</dbReference>
<feature type="transmembrane region" description="Helical" evidence="6">
    <location>
        <begin position="74"/>
        <end position="99"/>
    </location>
</feature>
<organism evidence="7 8">
    <name type="scientific">Enterovirga rhinocerotis</name>
    <dbReference type="NCBI Taxonomy" id="1339210"/>
    <lineage>
        <taxon>Bacteria</taxon>
        <taxon>Pseudomonadati</taxon>
        <taxon>Pseudomonadota</taxon>
        <taxon>Alphaproteobacteria</taxon>
        <taxon>Hyphomicrobiales</taxon>
        <taxon>Methylobacteriaceae</taxon>
        <taxon>Enterovirga</taxon>
    </lineage>
</organism>
<dbReference type="GO" id="GO:0016020">
    <property type="term" value="C:membrane"/>
    <property type="evidence" value="ECO:0007669"/>
    <property type="project" value="UniProtKB-SubCell"/>
</dbReference>
<dbReference type="OrthoDB" id="106838at2"/>
<accession>A0A4R7BPG7</accession>
<dbReference type="RefSeq" id="WP_133774036.1">
    <property type="nucleotide sequence ID" value="NZ_SNZR01000016.1"/>
</dbReference>